<dbReference type="GO" id="GO:0005886">
    <property type="term" value="C:plasma membrane"/>
    <property type="evidence" value="ECO:0007669"/>
    <property type="project" value="TreeGrafter"/>
</dbReference>
<dbReference type="Pfam" id="PF26141">
    <property type="entry name" value="PMEL_NMB_N"/>
    <property type="match status" value="1"/>
</dbReference>
<dbReference type="GO" id="GO:0005178">
    <property type="term" value="F:integrin binding"/>
    <property type="evidence" value="ECO:0007669"/>
    <property type="project" value="TreeGrafter"/>
</dbReference>
<dbReference type="Ensembl" id="ENSSRHT00000081702.1">
    <property type="protein sequence ID" value="ENSSRHP00000079547.1"/>
    <property type="gene ID" value="ENSSRHG00000039461.1"/>
</dbReference>
<evidence type="ECO:0000313" key="3">
    <source>
        <dbReference type="Proteomes" id="UP000472270"/>
    </source>
</evidence>
<sequence length="145" mass="16721">GKRVRLTSDSPAMNGSCISFTAALEFPPCQKEDSTGNLVYDEHCDDGMMEASGYVFNWTSWLDDYGFGKCTDLKRCNVFPDGKPFPQSNDWRRRGYVYVWHTMGECQSFTDLNHIMNQYIILLYNSIFSSNYSSLQCHMILQKSF</sequence>
<dbReference type="GO" id="GO:0007155">
    <property type="term" value="P:cell adhesion"/>
    <property type="evidence" value="ECO:0007669"/>
    <property type="project" value="TreeGrafter"/>
</dbReference>
<protein>
    <submittedName>
        <fullName evidence="2">Glycoprotein (transmembrane) nmb</fullName>
    </submittedName>
</protein>
<accession>A0A673LU95</accession>
<organism evidence="2 3">
    <name type="scientific">Sinocyclocheilus rhinocerous</name>
    <dbReference type="NCBI Taxonomy" id="307959"/>
    <lineage>
        <taxon>Eukaryota</taxon>
        <taxon>Metazoa</taxon>
        <taxon>Chordata</taxon>
        <taxon>Craniata</taxon>
        <taxon>Vertebrata</taxon>
        <taxon>Euteleostomi</taxon>
        <taxon>Actinopterygii</taxon>
        <taxon>Neopterygii</taxon>
        <taxon>Teleostei</taxon>
        <taxon>Ostariophysi</taxon>
        <taxon>Cypriniformes</taxon>
        <taxon>Cyprinidae</taxon>
        <taxon>Cyprininae</taxon>
        <taxon>Sinocyclocheilus</taxon>
    </lineage>
</organism>
<reference evidence="2" key="1">
    <citation type="submission" date="2025-08" db="UniProtKB">
        <authorList>
            <consortium name="Ensembl"/>
        </authorList>
    </citation>
    <scope>IDENTIFICATION</scope>
</reference>
<dbReference type="AlphaFoldDB" id="A0A673LU95"/>
<evidence type="ECO:0000259" key="1">
    <source>
        <dbReference type="Pfam" id="PF26141"/>
    </source>
</evidence>
<dbReference type="PANTHER" id="PTHR11861:SF11">
    <property type="entry name" value="TRANSMEMBRANE GLYCOPROTEIN NMB"/>
    <property type="match status" value="1"/>
</dbReference>
<reference evidence="2" key="2">
    <citation type="submission" date="2025-09" db="UniProtKB">
        <authorList>
            <consortium name="Ensembl"/>
        </authorList>
    </citation>
    <scope>IDENTIFICATION</scope>
</reference>
<dbReference type="Proteomes" id="UP000472270">
    <property type="component" value="Unassembled WGS sequence"/>
</dbReference>
<proteinExistence type="predicted"/>
<dbReference type="InterPro" id="IPR059017">
    <property type="entry name" value="PMEL_NMB_N"/>
</dbReference>
<keyword evidence="3" id="KW-1185">Reference proteome</keyword>
<dbReference type="PANTHER" id="PTHR11861">
    <property type="entry name" value="MELANOCYTE PROTEIN PMEL 17-RELATED"/>
    <property type="match status" value="1"/>
</dbReference>
<feature type="domain" description="PMEL/NMB N-terminal" evidence="1">
    <location>
        <begin position="4"/>
        <end position="105"/>
    </location>
</feature>
<dbReference type="InterPro" id="IPR045219">
    <property type="entry name" value="PKAT"/>
</dbReference>
<evidence type="ECO:0000313" key="2">
    <source>
        <dbReference type="Ensembl" id="ENSSRHP00000079547.1"/>
    </source>
</evidence>
<name>A0A673LU95_9TELE</name>